<dbReference type="RefSeq" id="WP_130458403.1">
    <property type="nucleotide sequence ID" value="NZ_SHKM01000001.1"/>
</dbReference>
<dbReference type="InterPro" id="IPR029060">
    <property type="entry name" value="PIN-like_dom_sf"/>
</dbReference>
<feature type="domain" description="PIN" evidence="1">
    <location>
        <begin position="12"/>
        <end position="122"/>
    </location>
</feature>
<dbReference type="EMBL" id="SHKM01000001">
    <property type="protein sequence ID" value="RZT89719.1"/>
    <property type="molecule type" value="Genomic_DNA"/>
</dbReference>
<proteinExistence type="predicted"/>
<dbReference type="PANTHER" id="PTHR34610:SF3">
    <property type="entry name" value="SSL7007 PROTEIN"/>
    <property type="match status" value="1"/>
</dbReference>
<dbReference type="NCBIfam" id="TIGR00305">
    <property type="entry name" value="putative toxin-antitoxin system toxin component, PIN family"/>
    <property type="match status" value="1"/>
</dbReference>
<dbReference type="PANTHER" id="PTHR34610">
    <property type="entry name" value="SSL7007 PROTEIN"/>
    <property type="match status" value="1"/>
</dbReference>
<evidence type="ECO:0000313" key="3">
    <source>
        <dbReference type="Proteomes" id="UP000292136"/>
    </source>
</evidence>
<dbReference type="InterPro" id="IPR002850">
    <property type="entry name" value="PIN_toxin-like"/>
</dbReference>
<keyword evidence="3" id="KW-1185">Reference proteome</keyword>
<protein>
    <submittedName>
        <fullName evidence="2">PIN family toxin of toxin-antitoxin system</fullName>
    </submittedName>
</protein>
<sequence length="156" mass="17024">MPATDYPSVPQRWVLDTNVVLDLYMFEEPSVQPLARELAAGRAVALANGATLDELARVLAYPQFKVEPARQAAIYAAYAALAQRQPDDVTAPPLPKCRDRDDQKFIELAVTAGAHWLLSKDKLVLKLARRRSALGQLQILTPQAALARLAAPPEAA</sequence>
<dbReference type="InterPro" id="IPR002716">
    <property type="entry name" value="PIN_dom"/>
</dbReference>
<reference evidence="2 3" key="1">
    <citation type="submission" date="2019-02" db="EMBL/GenBank/DDBJ databases">
        <title>Genomic Encyclopedia of Type Strains, Phase IV (KMG-IV): sequencing the most valuable type-strain genomes for metagenomic binning, comparative biology and taxonomic classification.</title>
        <authorList>
            <person name="Goeker M."/>
        </authorList>
    </citation>
    <scope>NUCLEOTIDE SEQUENCE [LARGE SCALE GENOMIC DNA]</scope>
    <source>
        <strain evidence="2 3">DSM 21223</strain>
    </source>
</reference>
<evidence type="ECO:0000313" key="2">
    <source>
        <dbReference type="EMBL" id="RZT89719.1"/>
    </source>
</evidence>
<comment type="caution">
    <text evidence="2">The sequence shown here is derived from an EMBL/GenBank/DDBJ whole genome shotgun (WGS) entry which is preliminary data.</text>
</comment>
<dbReference type="Pfam" id="PF13470">
    <property type="entry name" value="PIN_3"/>
    <property type="match status" value="1"/>
</dbReference>
<evidence type="ECO:0000259" key="1">
    <source>
        <dbReference type="Pfam" id="PF13470"/>
    </source>
</evidence>
<gene>
    <name evidence="2" type="ORF">EV678_0512</name>
</gene>
<name>A0ABY0IR50_9RHOO</name>
<dbReference type="Proteomes" id="UP000292136">
    <property type="component" value="Unassembled WGS sequence"/>
</dbReference>
<organism evidence="2 3">
    <name type="scientific">Azospira oryzae</name>
    <dbReference type="NCBI Taxonomy" id="146939"/>
    <lineage>
        <taxon>Bacteria</taxon>
        <taxon>Pseudomonadati</taxon>
        <taxon>Pseudomonadota</taxon>
        <taxon>Betaproteobacteria</taxon>
        <taxon>Rhodocyclales</taxon>
        <taxon>Rhodocyclaceae</taxon>
        <taxon>Azospira</taxon>
    </lineage>
</organism>
<accession>A0ABY0IR50</accession>
<dbReference type="SUPFAM" id="SSF88723">
    <property type="entry name" value="PIN domain-like"/>
    <property type="match status" value="1"/>
</dbReference>